<gene>
    <name evidence="3" type="ORF">BG006_008662</name>
</gene>
<feature type="compositionally biased region" description="Low complexity" evidence="1">
    <location>
        <begin position="162"/>
        <end position="184"/>
    </location>
</feature>
<proteinExistence type="predicted"/>
<organism evidence="3 4">
    <name type="scientific">Podila minutissima</name>
    <dbReference type="NCBI Taxonomy" id="64525"/>
    <lineage>
        <taxon>Eukaryota</taxon>
        <taxon>Fungi</taxon>
        <taxon>Fungi incertae sedis</taxon>
        <taxon>Mucoromycota</taxon>
        <taxon>Mortierellomycotina</taxon>
        <taxon>Mortierellomycetes</taxon>
        <taxon>Mortierellales</taxon>
        <taxon>Mortierellaceae</taxon>
        <taxon>Podila</taxon>
    </lineage>
</organism>
<protein>
    <recommendedName>
        <fullName evidence="2">SWI/SNF and RSC complexes subunit Ssr4 C-terminal domain-containing protein</fullName>
    </recommendedName>
</protein>
<feature type="compositionally biased region" description="Low complexity" evidence="1">
    <location>
        <begin position="273"/>
        <end position="294"/>
    </location>
</feature>
<keyword evidence="4" id="KW-1185">Reference proteome</keyword>
<name>A0A9P5SFK8_9FUNG</name>
<feature type="compositionally biased region" description="Pro residues" evidence="1">
    <location>
        <begin position="233"/>
        <end position="244"/>
    </location>
</feature>
<dbReference type="EMBL" id="JAAAUY010000597">
    <property type="protein sequence ID" value="KAF9328102.1"/>
    <property type="molecule type" value="Genomic_DNA"/>
</dbReference>
<evidence type="ECO:0000313" key="3">
    <source>
        <dbReference type="EMBL" id="KAF9328102.1"/>
    </source>
</evidence>
<accession>A0A9P5SFK8</accession>
<evidence type="ECO:0000256" key="1">
    <source>
        <dbReference type="SAM" id="MobiDB-lite"/>
    </source>
</evidence>
<dbReference type="Proteomes" id="UP000696485">
    <property type="component" value="Unassembled WGS sequence"/>
</dbReference>
<dbReference type="InterPro" id="IPR046464">
    <property type="entry name" value="SWI-SNF_Ssr4_C"/>
</dbReference>
<feature type="compositionally biased region" description="Acidic residues" evidence="1">
    <location>
        <begin position="295"/>
        <end position="305"/>
    </location>
</feature>
<comment type="caution">
    <text evidence="3">The sequence shown here is derived from an EMBL/GenBank/DDBJ whole genome shotgun (WGS) entry which is preliminary data.</text>
</comment>
<evidence type="ECO:0000259" key="2">
    <source>
        <dbReference type="Pfam" id="PF20497"/>
    </source>
</evidence>
<dbReference type="Pfam" id="PF20497">
    <property type="entry name" value="SWI-SNF_Ssr4_C"/>
    <property type="match status" value="1"/>
</dbReference>
<feature type="compositionally biased region" description="Basic residues" evidence="1">
    <location>
        <begin position="262"/>
        <end position="272"/>
    </location>
</feature>
<feature type="region of interest" description="Disordered" evidence="1">
    <location>
        <begin position="713"/>
        <end position="743"/>
    </location>
</feature>
<dbReference type="AlphaFoldDB" id="A0A9P5SFK8"/>
<reference evidence="3" key="1">
    <citation type="journal article" date="2020" name="Fungal Divers.">
        <title>Resolving the Mortierellaceae phylogeny through synthesis of multi-gene phylogenetics and phylogenomics.</title>
        <authorList>
            <person name="Vandepol N."/>
            <person name="Liber J."/>
            <person name="Desiro A."/>
            <person name="Na H."/>
            <person name="Kennedy M."/>
            <person name="Barry K."/>
            <person name="Grigoriev I.V."/>
            <person name="Miller A.N."/>
            <person name="O'Donnell K."/>
            <person name="Stajich J.E."/>
            <person name="Bonito G."/>
        </authorList>
    </citation>
    <scope>NUCLEOTIDE SEQUENCE</scope>
    <source>
        <strain evidence="3">NVP1</strain>
    </source>
</reference>
<sequence>MAARLPPELAGELYCRANVEPMQYATMNPQTATELLDRAWLLYTQNQLSFGYNYIDKPPEGAGFFIKVMGEEMAHDGYQYMDDEISYGNPKDPRMIIKERSQGFKSGDQFTHIIRRKYQLVQPGRETLALLHYSRADDSRAVVVDGRRAKTAPRTYPLKPIPGLGAPTTPQQPQQVQPGGFRPGYPQQPQHPQMKSPPGFNPAKGPSPYGGAPVAGSPASPQQPGYPRFNAGGPPPPGQAPPGQVPHRLSSTTNAAYGNQRHEKKSSHKKHSQQPQLTPQHQAQILAQQQAQAQEDAEEPSGDELDFLTAKDVAIARYKRNHDYIAEVFSPYPTSRVIPTKTDHTESISYLKEQNAKSGDNLESLVTEHDEKIKKFKAEASVFYKGLDDLKQATTVQEVFAANERVESFMGMTVQPYLFLRQIDLPKEQLAPTPELKPAKIPQPLPVVPDTMMEYVPQNAIKAIPTEGMESTPAPAPLTRENIAEVNAQSGAPAVSTPSVATTSMEVDSTIVNPPESLNGMLVSEDTDMTNAENDFMNDMLNSHSTETSQQSTPAPGLVDIVAPSTESATEIQTPVIGEIMTPVVEFTPVVETTPTVEESTPIADAPVIENITPVVESTPAIQSSTPVAETSAAIIEASTVVIETSTPIIGTSTPIIETSALIIESIPIIESTPVVESAPIVENTLIVEHTPIVEHTSIVENTPILETSTPVVESNTPVVESTPMTETSTSAIESTPTAETNTPVIESSAPVVDSTPVIENPLTPVEPVAPVMANSAPVDAIAPIMAETQVVAPIIEEAFPTPPVEVLEPMP</sequence>
<feature type="domain" description="SWI/SNF and RSC complexes subunit Ssr4 C-terminal" evidence="2">
    <location>
        <begin position="295"/>
        <end position="340"/>
    </location>
</feature>
<feature type="region of interest" description="Disordered" evidence="1">
    <location>
        <begin position="153"/>
        <end position="305"/>
    </location>
</feature>
<evidence type="ECO:0000313" key="4">
    <source>
        <dbReference type="Proteomes" id="UP000696485"/>
    </source>
</evidence>